<evidence type="ECO:0000259" key="1">
    <source>
        <dbReference type="Pfam" id="PF01370"/>
    </source>
</evidence>
<keyword evidence="3" id="KW-1185">Reference proteome</keyword>
<dbReference type="Pfam" id="PF01370">
    <property type="entry name" value="Epimerase"/>
    <property type="match status" value="1"/>
</dbReference>
<dbReference type="Gene3D" id="3.40.50.720">
    <property type="entry name" value="NAD(P)-binding Rossmann-like Domain"/>
    <property type="match status" value="1"/>
</dbReference>
<organism evidence="2 3">
    <name type="scientific">Roseomonas marmotae</name>
    <dbReference type="NCBI Taxonomy" id="2768161"/>
    <lineage>
        <taxon>Bacteria</taxon>
        <taxon>Pseudomonadati</taxon>
        <taxon>Pseudomonadota</taxon>
        <taxon>Alphaproteobacteria</taxon>
        <taxon>Acetobacterales</taxon>
        <taxon>Roseomonadaceae</taxon>
        <taxon>Roseomonas</taxon>
    </lineage>
</organism>
<feature type="domain" description="NAD-dependent epimerase/dehydratase" evidence="1">
    <location>
        <begin position="11"/>
        <end position="238"/>
    </location>
</feature>
<dbReference type="CDD" id="cd05228">
    <property type="entry name" value="AR_FR_like_1_SDR_e"/>
    <property type="match status" value="1"/>
</dbReference>
<proteinExistence type="predicted"/>
<accession>A0ABS3KI12</accession>
<dbReference type="PANTHER" id="PTHR48079">
    <property type="entry name" value="PROTEIN YEEZ"/>
    <property type="match status" value="1"/>
</dbReference>
<protein>
    <submittedName>
        <fullName evidence="2">NAD-dependent epimerase/dehydratase family protein</fullName>
    </submittedName>
</protein>
<dbReference type="InterPro" id="IPR017829">
    <property type="entry name" value="Hopanoid-assoc_sugar_epimerase"/>
</dbReference>
<sequence length="337" mass="36737">MSVALLPEDSVLVTGASGFLGSAVARALNRRGVRPRLLIRPSSPRGNLHDLDHEPAYGDLTDEASLGTALQGIRFLFHVAADYRLWAPDPSMMLRVNLDGTAALMRQALAAGVERIVYTSSVATLRVAGATQPVDETAALNPEQAIGPYKRSKTLAERAVQAMIREEGLPAVIVHPSTPIGPYDIRPTPTGRMILDAARGRIPAFVETGLNFAHVDDIAEGHLMAFEHGRIGESYILGGENLSLRDFLAAIARRTGRPAPRINLPRLPLYPLAVGSEVMARLTGKEPLLTLDGLRMSRYRMYFTSAKAERELGYRSRPWEDGIADALSWFRQVGQLA</sequence>
<dbReference type="InterPro" id="IPR051783">
    <property type="entry name" value="NAD(P)-dependent_oxidoreduct"/>
</dbReference>
<dbReference type="NCBIfam" id="TIGR03466">
    <property type="entry name" value="HpnA"/>
    <property type="match status" value="1"/>
</dbReference>
<dbReference type="Proteomes" id="UP001518990">
    <property type="component" value="Unassembled WGS sequence"/>
</dbReference>
<dbReference type="InterPro" id="IPR036291">
    <property type="entry name" value="NAD(P)-bd_dom_sf"/>
</dbReference>
<dbReference type="PANTHER" id="PTHR48079:SF6">
    <property type="entry name" value="NAD(P)-BINDING DOMAIN-CONTAINING PROTEIN-RELATED"/>
    <property type="match status" value="1"/>
</dbReference>
<dbReference type="RefSeq" id="WP_207450996.1">
    <property type="nucleotide sequence ID" value="NZ_CP061094.1"/>
</dbReference>
<gene>
    <name evidence="2" type="ORF">IAI60_21120</name>
</gene>
<dbReference type="SUPFAM" id="SSF51735">
    <property type="entry name" value="NAD(P)-binding Rossmann-fold domains"/>
    <property type="match status" value="1"/>
</dbReference>
<evidence type="ECO:0000313" key="2">
    <source>
        <dbReference type="EMBL" id="MBO1077113.1"/>
    </source>
</evidence>
<dbReference type="InterPro" id="IPR001509">
    <property type="entry name" value="Epimerase_deHydtase"/>
</dbReference>
<evidence type="ECO:0000313" key="3">
    <source>
        <dbReference type="Proteomes" id="UP001518990"/>
    </source>
</evidence>
<dbReference type="EMBL" id="JACTNF010000042">
    <property type="protein sequence ID" value="MBO1077113.1"/>
    <property type="molecule type" value="Genomic_DNA"/>
</dbReference>
<reference evidence="2 3" key="1">
    <citation type="submission" date="2020-09" db="EMBL/GenBank/DDBJ databases">
        <title>Roseomonas.</title>
        <authorList>
            <person name="Zhu W."/>
        </authorList>
    </citation>
    <scope>NUCLEOTIDE SEQUENCE [LARGE SCALE GENOMIC DNA]</scope>
    <source>
        <strain evidence="2 3">1311</strain>
    </source>
</reference>
<comment type="caution">
    <text evidence="2">The sequence shown here is derived from an EMBL/GenBank/DDBJ whole genome shotgun (WGS) entry which is preliminary data.</text>
</comment>
<name>A0ABS3KI12_9PROT</name>